<comment type="caution">
    <text evidence="1">The sequence shown here is derived from an EMBL/GenBank/DDBJ whole genome shotgun (WGS) entry which is preliminary data.</text>
</comment>
<name>A0A930LH81_9MICC</name>
<sequence>MEQNKVLGFLGALFQKNAPLTDEVYTALKECLKPRNLDEDDYISGETVRIRAAIDSIGHRHGKNLDAYVEYQTDEDGNATVFLTIESEDGHWSSRHSKLTFKISEDGYAITILECSSRNGEDWHIYRIPTMLGVGTAYYALLAWEEYQGIKNGRLDAIPVEDDEDDWNDSYLVDFPEALNDGRAEEERLTAALMILAQDAEEVNDDDDEDEEEGDE</sequence>
<dbReference type="Proteomes" id="UP000756427">
    <property type="component" value="Unassembled WGS sequence"/>
</dbReference>
<organism evidence="1 2">
    <name type="scientific">Rothia mucilaginosa</name>
    <dbReference type="NCBI Taxonomy" id="43675"/>
    <lineage>
        <taxon>Bacteria</taxon>
        <taxon>Bacillati</taxon>
        <taxon>Actinomycetota</taxon>
        <taxon>Actinomycetes</taxon>
        <taxon>Micrococcales</taxon>
        <taxon>Micrococcaceae</taxon>
        <taxon>Rothia</taxon>
    </lineage>
</organism>
<dbReference type="EMBL" id="JABZXR010000030">
    <property type="protein sequence ID" value="MBF1664213.1"/>
    <property type="molecule type" value="Genomic_DNA"/>
</dbReference>
<proteinExistence type="predicted"/>
<dbReference type="AlphaFoldDB" id="A0A930LH81"/>
<evidence type="ECO:0000313" key="1">
    <source>
        <dbReference type="EMBL" id="MBF1664213.1"/>
    </source>
</evidence>
<evidence type="ECO:0000313" key="2">
    <source>
        <dbReference type="Proteomes" id="UP000756427"/>
    </source>
</evidence>
<gene>
    <name evidence="1" type="ORF">HXO64_06620</name>
</gene>
<protein>
    <submittedName>
        <fullName evidence="1">Uncharacterized protein</fullName>
    </submittedName>
</protein>
<accession>A0A930LH81</accession>
<reference evidence="1" key="1">
    <citation type="submission" date="2020-04" db="EMBL/GenBank/DDBJ databases">
        <title>Deep metagenomics examines the oral microbiome during advanced dental caries in children, revealing novel taxa and co-occurrences with host molecules.</title>
        <authorList>
            <person name="Baker J.L."/>
            <person name="Morton J.T."/>
            <person name="Dinis M."/>
            <person name="Alvarez R."/>
            <person name="Tran N.C."/>
            <person name="Knight R."/>
            <person name="Edlund A."/>
        </authorList>
    </citation>
    <scope>NUCLEOTIDE SEQUENCE</scope>
    <source>
        <strain evidence="1">JCVI_44_bin.2</strain>
    </source>
</reference>
<dbReference type="RefSeq" id="WP_303975944.1">
    <property type="nucleotide sequence ID" value="NZ_JABZXR010000030.1"/>
</dbReference>